<evidence type="ECO:0000256" key="1">
    <source>
        <dbReference type="SAM" id="MobiDB-lite"/>
    </source>
</evidence>
<proteinExistence type="predicted"/>
<protein>
    <recommendedName>
        <fullName evidence="5">Mid2 domain-containing protein</fullName>
    </recommendedName>
</protein>
<keyword evidence="2" id="KW-0472">Membrane</keyword>
<name>A0A9W9W0E2_9EURO</name>
<keyword evidence="4" id="KW-1185">Reference proteome</keyword>
<evidence type="ECO:0000313" key="4">
    <source>
        <dbReference type="Proteomes" id="UP001147747"/>
    </source>
</evidence>
<keyword evidence="2" id="KW-1133">Transmembrane helix</keyword>
<evidence type="ECO:0000313" key="3">
    <source>
        <dbReference type="EMBL" id="KAJ5392650.1"/>
    </source>
</evidence>
<dbReference type="EMBL" id="JAPZBU010000008">
    <property type="protein sequence ID" value="KAJ5392650.1"/>
    <property type="molecule type" value="Genomic_DNA"/>
</dbReference>
<reference evidence="3" key="2">
    <citation type="journal article" date="2023" name="IMA Fungus">
        <title>Comparative genomic study of the Penicillium genus elucidates a diverse pangenome and 15 lateral gene transfer events.</title>
        <authorList>
            <person name="Petersen C."/>
            <person name="Sorensen T."/>
            <person name="Nielsen M.R."/>
            <person name="Sondergaard T.E."/>
            <person name="Sorensen J.L."/>
            <person name="Fitzpatrick D.A."/>
            <person name="Frisvad J.C."/>
            <person name="Nielsen K.L."/>
        </authorList>
    </citation>
    <scope>NUCLEOTIDE SEQUENCE</scope>
    <source>
        <strain evidence="3">IBT 29677</strain>
    </source>
</reference>
<feature type="transmembrane region" description="Helical" evidence="2">
    <location>
        <begin position="84"/>
        <end position="106"/>
    </location>
</feature>
<keyword evidence="2" id="KW-0812">Transmembrane</keyword>
<organism evidence="3 4">
    <name type="scientific">Penicillium cosmopolitanum</name>
    <dbReference type="NCBI Taxonomy" id="1131564"/>
    <lineage>
        <taxon>Eukaryota</taxon>
        <taxon>Fungi</taxon>
        <taxon>Dikarya</taxon>
        <taxon>Ascomycota</taxon>
        <taxon>Pezizomycotina</taxon>
        <taxon>Eurotiomycetes</taxon>
        <taxon>Eurotiomycetidae</taxon>
        <taxon>Eurotiales</taxon>
        <taxon>Aspergillaceae</taxon>
        <taxon>Penicillium</taxon>
    </lineage>
</organism>
<gene>
    <name evidence="3" type="ORF">N7509_008140</name>
</gene>
<feature type="region of interest" description="Disordered" evidence="1">
    <location>
        <begin position="51"/>
        <end position="79"/>
    </location>
</feature>
<dbReference type="AlphaFoldDB" id="A0A9W9W0E2"/>
<reference evidence="3" key="1">
    <citation type="submission" date="2022-12" db="EMBL/GenBank/DDBJ databases">
        <authorList>
            <person name="Petersen C."/>
        </authorList>
    </citation>
    <scope>NUCLEOTIDE SEQUENCE</scope>
    <source>
        <strain evidence="3">IBT 29677</strain>
    </source>
</reference>
<evidence type="ECO:0008006" key="5">
    <source>
        <dbReference type="Google" id="ProtNLM"/>
    </source>
</evidence>
<comment type="caution">
    <text evidence="3">The sequence shown here is derived from an EMBL/GenBank/DDBJ whole genome shotgun (WGS) entry which is preliminary data.</text>
</comment>
<sequence length="160" mass="16748">MSLSRGSCTDQSWGTSCPTYCRNTQAPFSIANGSVIADVAALDGLVNQSSSAGSSTIANNTGNDDTAKQSTSNAPSNNSKTETAIGAGVGVPLGFIALLSIGWALYERRLRNKMHRSPISADGYGYAIERNDHPVELAGLTGSELKPAELYNSTTPTAYR</sequence>
<dbReference type="RefSeq" id="XP_056488328.1">
    <property type="nucleotide sequence ID" value="XM_056632777.1"/>
</dbReference>
<dbReference type="GeneID" id="81371757"/>
<dbReference type="OrthoDB" id="5215637at2759"/>
<accession>A0A9W9W0E2</accession>
<dbReference type="Proteomes" id="UP001147747">
    <property type="component" value="Unassembled WGS sequence"/>
</dbReference>
<evidence type="ECO:0000256" key="2">
    <source>
        <dbReference type="SAM" id="Phobius"/>
    </source>
</evidence>